<dbReference type="SUPFAM" id="SSF56601">
    <property type="entry name" value="beta-lactamase/transpeptidase-like"/>
    <property type="match status" value="1"/>
</dbReference>
<evidence type="ECO:0000256" key="3">
    <source>
        <dbReference type="ARBA" id="ARBA00012663"/>
    </source>
</evidence>
<feature type="domain" description="Beta-lactamase-related" evidence="6">
    <location>
        <begin position="606"/>
        <end position="956"/>
    </location>
</feature>
<dbReference type="PRINTS" id="PR00133">
    <property type="entry name" value="GLHYDRLASE3"/>
</dbReference>
<dbReference type="InterPro" id="IPR036881">
    <property type="entry name" value="Glyco_hydro_3_C_sf"/>
</dbReference>
<accession>A0A1M5VBH9</accession>
<dbReference type="SUPFAM" id="SSF51445">
    <property type="entry name" value="(Trans)glycosidases"/>
    <property type="match status" value="1"/>
</dbReference>
<dbReference type="GO" id="GO:0005975">
    <property type="term" value="P:carbohydrate metabolic process"/>
    <property type="evidence" value="ECO:0007669"/>
    <property type="project" value="InterPro"/>
</dbReference>
<dbReference type="InterPro" id="IPR050226">
    <property type="entry name" value="NagZ_Beta-hexosaminidase"/>
</dbReference>
<gene>
    <name evidence="8" type="ORF">SAMN05444281_1670</name>
</gene>
<dbReference type="InterPro" id="IPR019800">
    <property type="entry name" value="Glyco_hydro_3_AS"/>
</dbReference>
<sequence length="978" mass="109645">MKYTFLLFVSLNFALFGQNLNETKNTIAKPLISKDSLAQKVWVDSLLSKMTLDEKIGQLFMVQAYSNKNDNHKQEIINLIEKHHIGGMIFMQGSPEKQINLYNDYQSKSKVPLLVGFDGEWGLSMRIKPSFAYPWNMTLGAVQNDSLIYQVGKQIGKHCKEVGVHINFAPVVDINTNPKNPIIGNRSFGEDRENVTQKSIAFINGMQSVGVLANAKHFPGHGDTASDSHKTLPVVNFDINRLDSIEMYPYKQLAQSNLASVMVAHLDVPALKTEKGRPTSISKKVITDLLKNKIGFKGLVFTDALNMNGVASYTTADQVALEAFKAGNDMLLIPVDVEKGIATIHKAITDSLISEKRLDSSVVKVLQAKYWAGLNELELLKTTNIQQRIHTVEDDLLFKKVAENAITLVNNNHDFLPLKRLDTLSIASISLGDESSSEFVEILNKYKNINIVKGVDQGNFKNKLVKYNTVIIGVHKSDANPWKSFEISNAEISLINAISKTKKVILTVFASPYALLKLNGFKNISNVIVAYQNNPVFQSVAAQQIFGALPFLGKLPVSVAKEHVVGSGIVTKSINRLQYGTPDEVGMNTAKLSKIDSIANIVISGKMSPGLQVLVAKDNKVVFEKSYGYYTYDKQQKVNNNSMYDLASLTKILGAFPLYLKAFEDGVYHLDDTLGDLLPMYKDSPLGDLLVIDMFAHQSGLKAWIPYYLKTLDSVSNKPMSKWYQPTKGNGYNVKVAENIFMKDEYIDSIYETIKITPLRKKRDYMYSGLPFLLFKKILENHYHKPMDVLLAENFTNSLGADKLLYTPLNKYKKDSIVPSEEDHYYRYQRLQGNVHDMAAAMFGGVTGNAGLFGNANNVAKMMQLYLNKGVYGDHKYFKSNTFNNFNKSYFRNRDNRRALILDKPSFDSKVLNTCNCVSSKSFGHSGFTGTFAWADPETNLIYIFLSNRTYPTMDNNLLGKKDIRTNIQQLIQDAVIE</sequence>
<dbReference type="EMBL" id="FQXQ01000003">
    <property type="protein sequence ID" value="SHH72561.1"/>
    <property type="molecule type" value="Genomic_DNA"/>
</dbReference>
<dbReference type="InterPro" id="IPR012338">
    <property type="entry name" value="Beta-lactam/transpept-like"/>
</dbReference>
<dbReference type="PROSITE" id="PS00775">
    <property type="entry name" value="GLYCOSYL_HYDROL_F3"/>
    <property type="match status" value="1"/>
</dbReference>
<dbReference type="GO" id="GO:0009254">
    <property type="term" value="P:peptidoglycan turnover"/>
    <property type="evidence" value="ECO:0007669"/>
    <property type="project" value="TreeGrafter"/>
</dbReference>
<dbReference type="OrthoDB" id="9805821at2"/>
<dbReference type="InterPro" id="IPR017853">
    <property type="entry name" value="GH"/>
</dbReference>
<dbReference type="InterPro" id="IPR036962">
    <property type="entry name" value="Glyco_hydro_3_N_sf"/>
</dbReference>
<dbReference type="PANTHER" id="PTHR30480:SF13">
    <property type="entry name" value="BETA-HEXOSAMINIDASE"/>
    <property type="match status" value="1"/>
</dbReference>
<evidence type="ECO:0000313" key="8">
    <source>
        <dbReference type="EMBL" id="SHH72561.1"/>
    </source>
</evidence>
<dbReference type="Gene3D" id="3.20.20.300">
    <property type="entry name" value="Glycoside hydrolase, family 3, N-terminal domain"/>
    <property type="match status" value="1"/>
</dbReference>
<protein>
    <recommendedName>
        <fullName evidence="3">beta-N-acetylhexosaminidase</fullName>
        <ecNumber evidence="3">3.2.1.52</ecNumber>
    </recommendedName>
</protein>
<dbReference type="STRING" id="1195760.SAMN05444281_1670"/>
<comment type="catalytic activity">
    <reaction evidence="1">
        <text>Hydrolysis of terminal non-reducing N-acetyl-D-hexosamine residues in N-acetyl-beta-D-hexosaminides.</text>
        <dbReference type="EC" id="3.2.1.52"/>
    </reaction>
</comment>
<evidence type="ECO:0000256" key="4">
    <source>
        <dbReference type="ARBA" id="ARBA00022801"/>
    </source>
</evidence>
<name>A0A1M5VBH9_9FLAO</name>
<evidence type="ECO:0000259" key="7">
    <source>
        <dbReference type="Pfam" id="PF00933"/>
    </source>
</evidence>
<keyword evidence="4" id="KW-0378">Hydrolase</keyword>
<reference evidence="9" key="1">
    <citation type="submission" date="2016-11" db="EMBL/GenBank/DDBJ databases">
        <authorList>
            <person name="Varghese N."/>
            <person name="Submissions S."/>
        </authorList>
    </citation>
    <scope>NUCLEOTIDE SEQUENCE [LARGE SCALE GENOMIC DNA]</scope>
    <source>
        <strain evidence="9">DSM 100572</strain>
    </source>
</reference>
<evidence type="ECO:0000256" key="1">
    <source>
        <dbReference type="ARBA" id="ARBA00001231"/>
    </source>
</evidence>
<dbReference type="RefSeq" id="WP_073120414.1">
    <property type="nucleotide sequence ID" value="NZ_BMEN01000003.1"/>
</dbReference>
<dbReference type="AlphaFoldDB" id="A0A1M5VBH9"/>
<dbReference type="PANTHER" id="PTHR30480">
    <property type="entry name" value="BETA-HEXOSAMINIDASE-RELATED"/>
    <property type="match status" value="1"/>
</dbReference>
<dbReference type="EC" id="3.2.1.52" evidence="3"/>
<dbReference type="Gene3D" id="3.40.50.1700">
    <property type="entry name" value="Glycoside hydrolase family 3 C-terminal domain"/>
    <property type="match status" value="1"/>
</dbReference>
<dbReference type="InterPro" id="IPR001466">
    <property type="entry name" value="Beta-lactam-related"/>
</dbReference>
<feature type="domain" description="Glycoside hydrolase family 3 N-terminal" evidence="7">
    <location>
        <begin position="51"/>
        <end position="367"/>
    </location>
</feature>
<dbReference type="Pfam" id="PF00144">
    <property type="entry name" value="Beta-lactamase"/>
    <property type="match status" value="1"/>
</dbReference>
<dbReference type="GO" id="GO:0004563">
    <property type="term" value="F:beta-N-acetylhexosaminidase activity"/>
    <property type="evidence" value="ECO:0007669"/>
    <property type="project" value="UniProtKB-EC"/>
</dbReference>
<dbReference type="Pfam" id="PF00933">
    <property type="entry name" value="Glyco_hydro_3"/>
    <property type="match status" value="1"/>
</dbReference>
<evidence type="ECO:0000313" key="9">
    <source>
        <dbReference type="Proteomes" id="UP000184109"/>
    </source>
</evidence>
<comment type="similarity">
    <text evidence="2">Belongs to the glycosyl hydrolase 3 family.</text>
</comment>
<dbReference type="Proteomes" id="UP000184109">
    <property type="component" value="Unassembled WGS sequence"/>
</dbReference>
<proteinExistence type="inferred from homology"/>
<dbReference type="Gene3D" id="3.40.710.10">
    <property type="entry name" value="DD-peptidase/beta-lactamase superfamily"/>
    <property type="match status" value="1"/>
</dbReference>
<evidence type="ECO:0000256" key="5">
    <source>
        <dbReference type="ARBA" id="ARBA00023295"/>
    </source>
</evidence>
<keyword evidence="5" id="KW-0326">Glycosidase</keyword>
<dbReference type="InterPro" id="IPR001764">
    <property type="entry name" value="Glyco_hydro_3_N"/>
</dbReference>
<evidence type="ECO:0000256" key="2">
    <source>
        <dbReference type="ARBA" id="ARBA00005336"/>
    </source>
</evidence>
<organism evidence="8 9">
    <name type="scientific">Wenyingzhuangia marina</name>
    <dbReference type="NCBI Taxonomy" id="1195760"/>
    <lineage>
        <taxon>Bacteria</taxon>
        <taxon>Pseudomonadati</taxon>
        <taxon>Bacteroidota</taxon>
        <taxon>Flavobacteriia</taxon>
        <taxon>Flavobacteriales</taxon>
        <taxon>Flavobacteriaceae</taxon>
        <taxon>Wenyingzhuangia</taxon>
    </lineage>
</organism>
<keyword evidence="9" id="KW-1185">Reference proteome</keyword>
<evidence type="ECO:0000259" key="6">
    <source>
        <dbReference type="Pfam" id="PF00144"/>
    </source>
</evidence>